<sequence length="186" mass="21039">MILSGCTSQSIIISSSVPIPLVLSNNDLKVISYFSDNVNDYLFTSEVLEKTDNSWEINFQDTQKNIFTIILNSFFDNNDISDSFENISDNSADLIMGFNLESFEFLTPQIASNDKYSVWIKYKINIYDQKKDLIQNWSITGYGEQLTGSFEGNDAILNAINIALRDVGANLTIKLENDMPELLTLM</sequence>
<protein>
    <recommendedName>
        <fullName evidence="2">ABC-type transport auxiliary lipoprotein component domain-containing protein</fullName>
    </recommendedName>
</protein>
<dbReference type="EMBL" id="UINC01001085">
    <property type="protein sequence ID" value="SUZ70271.1"/>
    <property type="molecule type" value="Genomic_DNA"/>
</dbReference>
<name>A0A381PT96_9ZZZZ</name>
<accession>A0A381PT96</accession>
<dbReference type="AlphaFoldDB" id="A0A381PT96"/>
<evidence type="ECO:0008006" key="2">
    <source>
        <dbReference type="Google" id="ProtNLM"/>
    </source>
</evidence>
<reference evidence="1" key="1">
    <citation type="submission" date="2018-05" db="EMBL/GenBank/DDBJ databases">
        <authorList>
            <person name="Lanie J.A."/>
            <person name="Ng W.-L."/>
            <person name="Kazmierczak K.M."/>
            <person name="Andrzejewski T.M."/>
            <person name="Davidsen T.M."/>
            <person name="Wayne K.J."/>
            <person name="Tettelin H."/>
            <person name="Glass J.I."/>
            <person name="Rusch D."/>
            <person name="Podicherti R."/>
            <person name="Tsui H.-C.T."/>
            <person name="Winkler M.E."/>
        </authorList>
    </citation>
    <scope>NUCLEOTIDE SEQUENCE</scope>
</reference>
<organism evidence="1">
    <name type="scientific">marine metagenome</name>
    <dbReference type="NCBI Taxonomy" id="408172"/>
    <lineage>
        <taxon>unclassified sequences</taxon>
        <taxon>metagenomes</taxon>
        <taxon>ecological metagenomes</taxon>
    </lineage>
</organism>
<proteinExistence type="predicted"/>
<gene>
    <name evidence="1" type="ORF">METZ01_LOCUS23125</name>
</gene>
<evidence type="ECO:0000313" key="1">
    <source>
        <dbReference type="EMBL" id="SUZ70271.1"/>
    </source>
</evidence>